<evidence type="ECO:0000313" key="1">
    <source>
        <dbReference type="EMBL" id="RPD55869.1"/>
    </source>
</evidence>
<accession>A0A5C2RXX4</accession>
<reference evidence="1" key="1">
    <citation type="journal article" date="2018" name="Genome Biol. Evol.">
        <title>Genomics and development of Lentinus tigrinus, a white-rot wood-decaying mushroom with dimorphic fruiting bodies.</title>
        <authorList>
            <person name="Wu B."/>
            <person name="Xu Z."/>
            <person name="Knudson A."/>
            <person name="Carlson A."/>
            <person name="Chen N."/>
            <person name="Kovaka S."/>
            <person name="LaButti K."/>
            <person name="Lipzen A."/>
            <person name="Pennachio C."/>
            <person name="Riley R."/>
            <person name="Schakwitz W."/>
            <person name="Umezawa K."/>
            <person name="Ohm R.A."/>
            <person name="Grigoriev I.V."/>
            <person name="Nagy L.G."/>
            <person name="Gibbons J."/>
            <person name="Hibbett D."/>
        </authorList>
    </citation>
    <scope>NUCLEOTIDE SEQUENCE [LARGE SCALE GENOMIC DNA]</scope>
    <source>
        <strain evidence="1">ALCF2SS1-6</strain>
    </source>
</reference>
<proteinExistence type="predicted"/>
<evidence type="ECO:0000313" key="2">
    <source>
        <dbReference type="Proteomes" id="UP000313359"/>
    </source>
</evidence>
<dbReference type="Proteomes" id="UP000313359">
    <property type="component" value="Unassembled WGS sequence"/>
</dbReference>
<protein>
    <submittedName>
        <fullName evidence="1">Uncharacterized protein</fullName>
    </submittedName>
</protein>
<sequence length="101" mass="11025">MCDHVSPAVGHHGTSRLGDVSARGADSVFPEHVGVVPARLTLANGLPTGYASVVRDLCERYDHDIWIDGLGHPFALEITIWLLIIGSRRQCADAFMKMGWI</sequence>
<dbReference type="EMBL" id="ML122292">
    <property type="protein sequence ID" value="RPD55869.1"/>
    <property type="molecule type" value="Genomic_DNA"/>
</dbReference>
<dbReference type="AlphaFoldDB" id="A0A5C2RXX4"/>
<name>A0A5C2RXX4_9APHY</name>
<gene>
    <name evidence="1" type="ORF">L227DRAFT_295706</name>
</gene>
<keyword evidence="2" id="KW-1185">Reference proteome</keyword>
<organism evidence="1 2">
    <name type="scientific">Lentinus tigrinus ALCF2SS1-6</name>
    <dbReference type="NCBI Taxonomy" id="1328759"/>
    <lineage>
        <taxon>Eukaryota</taxon>
        <taxon>Fungi</taxon>
        <taxon>Dikarya</taxon>
        <taxon>Basidiomycota</taxon>
        <taxon>Agaricomycotina</taxon>
        <taxon>Agaricomycetes</taxon>
        <taxon>Polyporales</taxon>
        <taxon>Polyporaceae</taxon>
        <taxon>Lentinus</taxon>
    </lineage>
</organism>